<dbReference type="InterPro" id="IPR010981">
    <property type="entry name" value="SinR/SinI_dimer_dom"/>
</dbReference>
<dbReference type="Pfam" id="PF08671">
    <property type="entry name" value="SinI"/>
    <property type="match status" value="1"/>
</dbReference>
<accession>A0A2A2IG81</accession>
<organism evidence="2 3">
    <name type="scientific">Virgibacillus profundi</name>
    <dbReference type="NCBI Taxonomy" id="2024555"/>
    <lineage>
        <taxon>Bacteria</taxon>
        <taxon>Bacillati</taxon>
        <taxon>Bacillota</taxon>
        <taxon>Bacilli</taxon>
        <taxon>Bacillales</taxon>
        <taxon>Bacillaceae</taxon>
        <taxon>Virgibacillus</taxon>
    </lineage>
</organism>
<keyword evidence="3" id="KW-1185">Reference proteome</keyword>
<evidence type="ECO:0000259" key="1">
    <source>
        <dbReference type="PROSITE" id="PS51500"/>
    </source>
</evidence>
<dbReference type="SUPFAM" id="SSF47406">
    <property type="entry name" value="SinR repressor dimerisation domain-like"/>
    <property type="match status" value="1"/>
</dbReference>
<comment type="caution">
    <text evidence="2">The sequence shown here is derived from an EMBL/GenBank/DDBJ whole genome shotgun (WGS) entry which is preliminary data.</text>
</comment>
<dbReference type="Proteomes" id="UP000218887">
    <property type="component" value="Unassembled WGS sequence"/>
</dbReference>
<dbReference type="GO" id="GO:0046983">
    <property type="term" value="F:protein dimerization activity"/>
    <property type="evidence" value="ECO:0007669"/>
    <property type="project" value="InterPro"/>
</dbReference>
<dbReference type="AlphaFoldDB" id="A0A2A2IG81"/>
<feature type="domain" description="Sin" evidence="1">
    <location>
        <begin position="11"/>
        <end position="49"/>
    </location>
</feature>
<sequence length="51" mass="5673">MSGLKMGDGIMEKTAENITLDREWIKLMMEAKTLGLTVDEVRLFLAETGGK</sequence>
<evidence type="ECO:0000313" key="2">
    <source>
        <dbReference type="EMBL" id="PAV31001.1"/>
    </source>
</evidence>
<dbReference type="EMBL" id="NPOA01000002">
    <property type="protein sequence ID" value="PAV31001.1"/>
    <property type="molecule type" value="Genomic_DNA"/>
</dbReference>
<dbReference type="GO" id="GO:0006355">
    <property type="term" value="P:regulation of DNA-templated transcription"/>
    <property type="evidence" value="ECO:0007669"/>
    <property type="project" value="InterPro"/>
</dbReference>
<protein>
    <recommendedName>
        <fullName evidence="1">Sin domain-containing protein</fullName>
    </recommendedName>
</protein>
<reference evidence="2 3" key="1">
    <citation type="submission" date="2017-08" db="EMBL/GenBank/DDBJ databases">
        <title>Virgibacillus indicus sp. nov. and Virgibacillus profoundi sp. nov, two moderately halophilic bacteria isolated from marine sediment by using the Microfluidic Streak Plate.</title>
        <authorList>
            <person name="Xu B."/>
            <person name="Hu B."/>
            <person name="Wang J."/>
            <person name="Zhu Y."/>
            <person name="Huang L."/>
            <person name="Du W."/>
            <person name="Huang Y."/>
        </authorList>
    </citation>
    <scope>NUCLEOTIDE SEQUENCE [LARGE SCALE GENOMIC DNA]</scope>
    <source>
        <strain evidence="2 3">IO3-P3-H5</strain>
    </source>
</reference>
<gene>
    <name evidence="2" type="ORF">CIL05_04640</name>
</gene>
<dbReference type="InterPro" id="IPR036281">
    <property type="entry name" value="SinR/SinI_dimer_dom_sf"/>
</dbReference>
<dbReference type="PROSITE" id="PS51500">
    <property type="entry name" value="SIN"/>
    <property type="match status" value="1"/>
</dbReference>
<proteinExistence type="predicted"/>
<evidence type="ECO:0000313" key="3">
    <source>
        <dbReference type="Proteomes" id="UP000218887"/>
    </source>
</evidence>
<name>A0A2A2IG81_9BACI</name>